<protein>
    <recommendedName>
        <fullName evidence="5">CENP-V/GFA domain-containing protein</fullName>
    </recommendedName>
</protein>
<evidence type="ECO:0000256" key="2">
    <source>
        <dbReference type="ARBA" id="ARBA00022723"/>
    </source>
</evidence>
<evidence type="ECO:0000313" key="6">
    <source>
        <dbReference type="EMBL" id="KAJ5165837.1"/>
    </source>
</evidence>
<name>A0A9W9LLU6_9EURO</name>
<dbReference type="PROSITE" id="PS51891">
    <property type="entry name" value="CENP_V_GFA"/>
    <property type="match status" value="1"/>
</dbReference>
<reference evidence="6" key="1">
    <citation type="submission" date="2022-11" db="EMBL/GenBank/DDBJ databases">
        <authorList>
            <person name="Petersen C."/>
        </authorList>
    </citation>
    <scope>NUCLEOTIDE SEQUENCE</scope>
    <source>
        <strain evidence="6">IBT 21917</strain>
    </source>
</reference>
<organism evidence="6 7">
    <name type="scientific">Penicillium capsulatum</name>
    <dbReference type="NCBI Taxonomy" id="69766"/>
    <lineage>
        <taxon>Eukaryota</taxon>
        <taxon>Fungi</taxon>
        <taxon>Dikarya</taxon>
        <taxon>Ascomycota</taxon>
        <taxon>Pezizomycotina</taxon>
        <taxon>Eurotiomycetes</taxon>
        <taxon>Eurotiomycetidae</taxon>
        <taxon>Eurotiales</taxon>
        <taxon>Aspergillaceae</taxon>
        <taxon>Penicillium</taxon>
    </lineage>
</organism>
<dbReference type="Pfam" id="PF04828">
    <property type="entry name" value="GFA"/>
    <property type="match status" value="1"/>
</dbReference>
<dbReference type="GO" id="GO:0046872">
    <property type="term" value="F:metal ion binding"/>
    <property type="evidence" value="ECO:0007669"/>
    <property type="project" value="UniProtKB-KW"/>
</dbReference>
<keyword evidence="3" id="KW-0862">Zinc</keyword>
<comment type="similarity">
    <text evidence="1">Belongs to the Gfa family.</text>
</comment>
<keyword evidence="7" id="KW-1185">Reference proteome</keyword>
<evidence type="ECO:0000256" key="4">
    <source>
        <dbReference type="ARBA" id="ARBA00023239"/>
    </source>
</evidence>
<dbReference type="SUPFAM" id="SSF51316">
    <property type="entry name" value="Mss4-like"/>
    <property type="match status" value="1"/>
</dbReference>
<dbReference type="InterPro" id="IPR011057">
    <property type="entry name" value="Mss4-like_sf"/>
</dbReference>
<dbReference type="InterPro" id="IPR006913">
    <property type="entry name" value="CENP-V/GFA"/>
</dbReference>
<evidence type="ECO:0000259" key="5">
    <source>
        <dbReference type="PROSITE" id="PS51891"/>
    </source>
</evidence>
<dbReference type="GO" id="GO:0016846">
    <property type="term" value="F:carbon-sulfur lyase activity"/>
    <property type="evidence" value="ECO:0007669"/>
    <property type="project" value="InterPro"/>
</dbReference>
<comment type="caution">
    <text evidence="6">The sequence shown here is derived from an EMBL/GenBank/DDBJ whole genome shotgun (WGS) entry which is preliminary data.</text>
</comment>
<dbReference type="OrthoDB" id="406544at2759"/>
<dbReference type="Proteomes" id="UP001146351">
    <property type="component" value="Unassembled WGS sequence"/>
</dbReference>
<feature type="domain" description="CENP-V/GFA" evidence="5">
    <location>
        <begin position="7"/>
        <end position="116"/>
    </location>
</feature>
<dbReference type="PANTHER" id="PTHR33337">
    <property type="entry name" value="GFA DOMAIN-CONTAINING PROTEIN"/>
    <property type="match status" value="1"/>
</dbReference>
<keyword evidence="4" id="KW-0456">Lyase</keyword>
<sequence>MSTPKVIKGSCLCAQIQYEATGDVLNATMCHCNDCRKVSGSAFVTNSIYLKEQLRILSGEHLLKTFDKETDAGNVLSRSFCSNCGSPLFITSKNHPGAQVVSVGSMDFASGKNEWQPRDEYYSHRRAEWFPELTCTRKV</sequence>
<accession>A0A9W9LLU6</accession>
<evidence type="ECO:0000256" key="3">
    <source>
        <dbReference type="ARBA" id="ARBA00022833"/>
    </source>
</evidence>
<gene>
    <name evidence="6" type="ORF">N7492_006133</name>
</gene>
<dbReference type="Gene3D" id="3.90.1590.10">
    <property type="entry name" value="glutathione-dependent formaldehyde- activating enzyme (gfa)"/>
    <property type="match status" value="1"/>
</dbReference>
<proteinExistence type="inferred from homology"/>
<evidence type="ECO:0000313" key="7">
    <source>
        <dbReference type="Proteomes" id="UP001146351"/>
    </source>
</evidence>
<evidence type="ECO:0000256" key="1">
    <source>
        <dbReference type="ARBA" id="ARBA00005495"/>
    </source>
</evidence>
<reference evidence="6" key="2">
    <citation type="journal article" date="2023" name="IMA Fungus">
        <title>Comparative genomic study of the Penicillium genus elucidates a diverse pangenome and 15 lateral gene transfer events.</title>
        <authorList>
            <person name="Petersen C."/>
            <person name="Sorensen T."/>
            <person name="Nielsen M.R."/>
            <person name="Sondergaard T.E."/>
            <person name="Sorensen J.L."/>
            <person name="Fitzpatrick D.A."/>
            <person name="Frisvad J.C."/>
            <person name="Nielsen K.L."/>
        </authorList>
    </citation>
    <scope>NUCLEOTIDE SEQUENCE</scope>
    <source>
        <strain evidence="6">IBT 21917</strain>
    </source>
</reference>
<dbReference type="EMBL" id="JAPQKO010000004">
    <property type="protein sequence ID" value="KAJ5165837.1"/>
    <property type="molecule type" value="Genomic_DNA"/>
</dbReference>
<dbReference type="PANTHER" id="PTHR33337:SF39">
    <property type="entry name" value="DUF636 DOMAIN PROTEIN (AFU_ORTHOLOGUE AFUA_6G11530)"/>
    <property type="match status" value="1"/>
</dbReference>
<keyword evidence="2" id="KW-0479">Metal-binding</keyword>
<dbReference type="AlphaFoldDB" id="A0A9W9LLU6"/>